<dbReference type="Proteomes" id="UP000697998">
    <property type="component" value="Unassembled WGS sequence"/>
</dbReference>
<gene>
    <name evidence="2" type="ORF">IPJ27_09940</name>
</gene>
<dbReference type="EMBL" id="JADJMH010000006">
    <property type="protein sequence ID" value="MBK7675048.1"/>
    <property type="molecule type" value="Genomic_DNA"/>
</dbReference>
<feature type="domain" description="Cytochrome c-type biogenesis protein H Ig-like" evidence="1">
    <location>
        <begin position="2"/>
        <end position="103"/>
    </location>
</feature>
<reference evidence="2 3" key="1">
    <citation type="submission" date="2020-10" db="EMBL/GenBank/DDBJ databases">
        <title>Connecting structure to function with the recovery of over 1000 high-quality activated sludge metagenome-assembled genomes encoding full-length rRNA genes using long-read sequencing.</title>
        <authorList>
            <person name="Singleton C.M."/>
            <person name="Petriglieri F."/>
            <person name="Kristensen J.M."/>
            <person name="Kirkegaard R.H."/>
            <person name="Michaelsen T.Y."/>
            <person name="Andersen M.H."/>
            <person name="Karst S.M."/>
            <person name="Dueholm M.S."/>
            <person name="Nielsen P.H."/>
            <person name="Albertsen M."/>
        </authorList>
    </citation>
    <scope>NUCLEOTIDE SEQUENCE [LARGE SCALE GENOMIC DNA]</scope>
    <source>
        <strain evidence="2">EsbW_18-Q3-R4-48_BATAC.285</strain>
    </source>
</reference>
<dbReference type="InterPro" id="IPR056412">
    <property type="entry name" value="Ig_CycH"/>
</dbReference>
<comment type="caution">
    <text evidence="2">The sequence shown here is derived from an EMBL/GenBank/DDBJ whole genome shotgun (WGS) entry which is preliminary data.</text>
</comment>
<name>A0A935PX97_9PROT</name>
<evidence type="ECO:0000313" key="3">
    <source>
        <dbReference type="Proteomes" id="UP000697998"/>
    </source>
</evidence>
<evidence type="ECO:0000259" key="1">
    <source>
        <dbReference type="Pfam" id="PF23892"/>
    </source>
</evidence>
<evidence type="ECO:0000313" key="2">
    <source>
        <dbReference type="EMBL" id="MBK7675048.1"/>
    </source>
</evidence>
<organism evidence="2 3">
    <name type="scientific">Candidatus Accumulibacter proximus</name>
    <dbReference type="NCBI Taxonomy" id="2954385"/>
    <lineage>
        <taxon>Bacteria</taxon>
        <taxon>Pseudomonadati</taxon>
        <taxon>Pseudomonadota</taxon>
        <taxon>Betaproteobacteria</taxon>
        <taxon>Candidatus Accumulibacter</taxon>
    </lineage>
</organism>
<sequence length="107" mass="11286">MTLSGKLAGQVKPDDVLFVFARSQEGPRMPLAAMRATVADLPLSFRLDDSMALVGGKKLSDFATVSIEARIVKAGQAQSSSGDLFGTLAGVKPGSQKLRLLIDQVQP</sequence>
<protein>
    <recommendedName>
        <fullName evidence="1">Cytochrome c-type biogenesis protein H Ig-like domain-containing protein</fullName>
    </recommendedName>
</protein>
<proteinExistence type="predicted"/>
<accession>A0A935PX97</accession>
<dbReference type="AlphaFoldDB" id="A0A935PX97"/>
<dbReference type="Pfam" id="PF23892">
    <property type="entry name" value="Ig_CycH"/>
    <property type="match status" value="1"/>
</dbReference>